<gene>
    <name evidence="2" type="ORF">ACFQO8_12995</name>
</gene>
<dbReference type="InterPro" id="IPR000182">
    <property type="entry name" value="GNAT_dom"/>
</dbReference>
<dbReference type="Gene3D" id="3.40.630.30">
    <property type="match status" value="1"/>
</dbReference>
<protein>
    <submittedName>
        <fullName evidence="2">GNAT family N-acetyltransferase</fullName>
        <ecNumber evidence="2">2.3.-.-</ecNumber>
    </submittedName>
</protein>
<reference evidence="3" key="1">
    <citation type="journal article" date="2019" name="Int. J. Syst. Evol. Microbiol.">
        <title>The Global Catalogue of Microorganisms (GCM) 10K type strain sequencing project: providing services to taxonomists for standard genome sequencing and annotation.</title>
        <authorList>
            <consortium name="The Broad Institute Genomics Platform"/>
            <consortium name="The Broad Institute Genome Sequencing Center for Infectious Disease"/>
            <person name="Wu L."/>
            <person name="Ma J."/>
        </authorList>
    </citation>
    <scope>NUCLEOTIDE SEQUENCE [LARGE SCALE GENOMIC DNA]</scope>
    <source>
        <strain evidence="3">CCUG 55590</strain>
    </source>
</reference>
<accession>A0ABW2PUY5</accession>
<evidence type="ECO:0000313" key="3">
    <source>
        <dbReference type="Proteomes" id="UP001596439"/>
    </source>
</evidence>
<dbReference type="EMBL" id="JBHTCE010000003">
    <property type="protein sequence ID" value="MFC7391051.1"/>
    <property type="molecule type" value="Genomic_DNA"/>
</dbReference>
<dbReference type="SUPFAM" id="SSF55729">
    <property type="entry name" value="Acyl-CoA N-acyltransferases (Nat)"/>
    <property type="match status" value="1"/>
</dbReference>
<keyword evidence="2" id="KW-0012">Acyltransferase</keyword>
<proteinExistence type="predicted"/>
<dbReference type="RefSeq" id="WP_214790577.1">
    <property type="nucleotide sequence ID" value="NZ_JANIEL010000120.1"/>
</dbReference>
<sequence length="183" mass="21339">MNGLPVIETDRLRLRPLQMEDSPHVFAIFSNEQVLHHYGMEPHQILEETEQMLTHMLDQIETGAIIRFAIEHRESKALIGTIGFHNRAPSHRRAEVGYELRPEYWRSGYATEALYAALQFAKTREIERVGAIVYVENVASQRMLEKNGFIQEGRLHNYMRQRGQAHDVYVYSYMTTELTHPSI</sequence>
<evidence type="ECO:0000313" key="2">
    <source>
        <dbReference type="EMBL" id="MFC7391051.1"/>
    </source>
</evidence>
<dbReference type="PANTHER" id="PTHR43792">
    <property type="entry name" value="GNAT FAMILY, PUTATIVE (AFU_ORTHOLOGUE AFUA_3G00765)-RELATED-RELATED"/>
    <property type="match status" value="1"/>
</dbReference>
<name>A0ABW2PUY5_9BACL</name>
<dbReference type="Proteomes" id="UP001596439">
    <property type="component" value="Unassembled WGS sequence"/>
</dbReference>
<comment type="caution">
    <text evidence="2">The sequence shown here is derived from an EMBL/GenBank/DDBJ whole genome shotgun (WGS) entry which is preliminary data.</text>
</comment>
<dbReference type="GO" id="GO:0016746">
    <property type="term" value="F:acyltransferase activity"/>
    <property type="evidence" value="ECO:0007669"/>
    <property type="project" value="UniProtKB-KW"/>
</dbReference>
<keyword evidence="3" id="KW-1185">Reference proteome</keyword>
<keyword evidence="2" id="KW-0808">Transferase</keyword>
<dbReference type="EC" id="2.3.-.-" evidence="2"/>
<dbReference type="InterPro" id="IPR051531">
    <property type="entry name" value="N-acetyltransferase"/>
</dbReference>
<organism evidence="2 3">
    <name type="scientific">Exiguobacterium aestuarii</name>
    <dbReference type="NCBI Taxonomy" id="273527"/>
    <lineage>
        <taxon>Bacteria</taxon>
        <taxon>Bacillati</taxon>
        <taxon>Bacillota</taxon>
        <taxon>Bacilli</taxon>
        <taxon>Bacillales</taxon>
        <taxon>Bacillales Family XII. Incertae Sedis</taxon>
        <taxon>Exiguobacterium</taxon>
    </lineage>
</organism>
<dbReference type="CDD" id="cd04301">
    <property type="entry name" value="NAT_SF"/>
    <property type="match status" value="1"/>
</dbReference>
<dbReference type="PROSITE" id="PS51186">
    <property type="entry name" value="GNAT"/>
    <property type="match status" value="1"/>
</dbReference>
<dbReference type="Pfam" id="PF13302">
    <property type="entry name" value="Acetyltransf_3"/>
    <property type="match status" value="1"/>
</dbReference>
<dbReference type="InterPro" id="IPR016181">
    <property type="entry name" value="Acyl_CoA_acyltransferase"/>
</dbReference>
<evidence type="ECO:0000259" key="1">
    <source>
        <dbReference type="PROSITE" id="PS51186"/>
    </source>
</evidence>
<feature type="domain" description="N-acetyltransferase" evidence="1">
    <location>
        <begin position="12"/>
        <end position="175"/>
    </location>
</feature>
<dbReference type="PANTHER" id="PTHR43792:SF9">
    <property type="entry name" value="RIBOSOMAL-PROTEIN-ALANINE ACETYLTRANSFERASE"/>
    <property type="match status" value="1"/>
</dbReference>